<comment type="similarity">
    <text evidence="1 4">Belongs to the fatty acyl-CoA reductase family.</text>
</comment>
<dbReference type="SUPFAM" id="SSF51735">
    <property type="entry name" value="NAD(P)-binding Rossmann-fold domains"/>
    <property type="match status" value="1"/>
</dbReference>
<evidence type="ECO:0000256" key="4">
    <source>
        <dbReference type="RuleBase" id="RU363097"/>
    </source>
</evidence>
<dbReference type="SMART" id="SM00614">
    <property type="entry name" value="ZnF_BED"/>
    <property type="match status" value="1"/>
</dbReference>
<protein>
    <recommendedName>
        <fullName evidence="4">Fatty acyl-CoA reductase</fullName>
        <ecNumber evidence="4">1.2.1.84</ecNumber>
    </recommendedName>
</protein>
<name>W9S6X9_9ROSA</name>
<dbReference type="PANTHER" id="PTHR11011:SF84">
    <property type="entry name" value="ACYL-COA REDUCTASE-LIKE PROTEIN, PUTATIVE-RELATED"/>
    <property type="match status" value="1"/>
</dbReference>
<sequence length="807" mass="90520">MESENMVQFFEKKTILVTGATGFLAKILVEKLLRVEPKVKKLYLLLRAPDCNSARKRIHDEVIGKELFSVLRRNFGKDFESFIWEKVVAVPGDVANDEDLGIKDLKLSQEMFESIDVIVNSAATTNFDERYDVSLGINTTGVLHILNFAKKCTELMKYVISLLAYVCGEREGLIQEKAFHFGETLKKTNYKLDYKVEEKLVAKELQELRGREASEETITATLKDFGMKRAKLFGWPNTYVFTKAMGEMCLQQSDQDNLSIVIIRPTMITSTYKYPFPGWIEGVRTVDSVIVGYGKGKVTSFLGSPSLILDLIPADMVVNAIIVAIVAHAQSNQTSAGTNTIYHVGSSLRNPMHLDQLHKMSTRHLIENPLMNKNGKPIRVAKIKFLKNTARFRMYMGLRAILPLKILQLVNLASCHYFLQDAYTRNKRKIHTVMRLVMLYKPYLLFKGVFDDKNSERLRTKAKDIYNMEIMEAFNFDPACIDWEEYMITHISGLKNSLSVSLILSSLIISRLTVSQVSPAGLTCLSPQSSVLTASVLTGHRLSPHSSPALFQVQPFTIEIDFGGRTTIWIPFQMDDLQDGVGVNVESDSFTASAAAIGNAPIALEADMDDLQDGVGVNVESDSFTASAAAIGNAPIALEADVEPEANSKNPTTISKHKRKHTSVVWNQFERLPMGADQELKSKCKECGVVYMANSKNGTGSMRRQMQSCVRHACRDVGQLLMSQDKGSLALSAKRFDAEHFRELITTTIILHDLPFSFVEYEAIRVTYQYLHPEITLVTRNTLKAYVQKNVFSGKSKNKVYVGVEPW</sequence>
<evidence type="ECO:0000313" key="8">
    <source>
        <dbReference type="Proteomes" id="UP000030645"/>
    </source>
</evidence>
<keyword evidence="3 4" id="KW-0443">Lipid metabolism</keyword>
<reference evidence="8" key="1">
    <citation type="submission" date="2013-01" db="EMBL/GenBank/DDBJ databases">
        <title>Draft Genome Sequence of a Mulberry Tree, Morus notabilis C.K. Schneid.</title>
        <authorList>
            <person name="He N."/>
            <person name="Zhao S."/>
        </authorList>
    </citation>
    <scope>NUCLEOTIDE SEQUENCE</scope>
</reference>
<evidence type="ECO:0000256" key="1">
    <source>
        <dbReference type="ARBA" id="ARBA00005928"/>
    </source>
</evidence>
<gene>
    <name evidence="7" type="ORF">L484_015135</name>
</gene>
<comment type="catalytic activity">
    <reaction evidence="4">
        <text>a long-chain fatty acyl-CoA + 2 NADPH + 2 H(+) = a long-chain primary fatty alcohol + 2 NADP(+) + CoA</text>
        <dbReference type="Rhea" id="RHEA:52716"/>
        <dbReference type="ChEBI" id="CHEBI:15378"/>
        <dbReference type="ChEBI" id="CHEBI:57287"/>
        <dbReference type="ChEBI" id="CHEBI:57783"/>
        <dbReference type="ChEBI" id="CHEBI:58349"/>
        <dbReference type="ChEBI" id="CHEBI:77396"/>
        <dbReference type="ChEBI" id="CHEBI:83139"/>
        <dbReference type="EC" id="1.2.1.84"/>
    </reaction>
</comment>
<dbReference type="CDD" id="cd05236">
    <property type="entry name" value="FAR-N_SDR_e"/>
    <property type="match status" value="1"/>
</dbReference>
<dbReference type="InterPro" id="IPR036291">
    <property type="entry name" value="NAD(P)-bd_dom_sf"/>
</dbReference>
<dbReference type="PANTHER" id="PTHR11011">
    <property type="entry name" value="MALE STERILITY PROTEIN 2-RELATED"/>
    <property type="match status" value="1"/>
</dbReference>
<dbReference type="EMBL" id="KE346196">
    <property type="protein sequence ID" value="EXC29942.1"/>
    <property type="molecule type" value="Genomic_DNA"/>
</dbReference>
<keyword evidence="4" id="KW-0560">Oxidoreductase</keyword>
<dbReference type="Pfam" id="PF03015">
    <property type="entry name" value="Sterile"/>
    <property type="match status" value="1"/>
</dbReference>
<dbReference type="GO" id="GO:0102965">
    <property type="term" value="F:alcohol-forming long-chain fatty acyl-CoA reductase activity"/>
    <property type="evidence" value="ECO:0007669"/>
    <property type="project" value="UniProtKB-EC"/>
</dbReference>
<keyword evidence="4" id="KW-0521">NADP</keyword>
<dbReference type="EC" id="1.2.1.84" evidence="4"/>
<dbReference type="Gene3D" id="3.40.50.720">
    <property type="entry name" value="NAD(P)-binding Rossmann-like Domain"/>
    <property type="match status" value="1"/>
</dbReference>
<dbReference type="GO" id="GO:0035336">
    <property type="term" value="P:long-chain fatty-acyl-CoA metabolic process"/>
    <property type="evidence" value="ECO:0007669"/>
    <property type="project" value="TreeGrafter"/>
</dbReference>
<dbReference type="eggNOG" id="KOG1221">
    <property type="taxonomic scope" value="Eukaryota"/>
</dbReference>
<evidence type="ECO:0000313" key="7">
    <source>
        <dbReference type="EMBL" id="EXC29942.1"/>
    </source>
</evidence>
<feature type="domain" description="Thioester reductase (TE)" evidence="6">
    <location>
        <begin position="17"/>
        <end position="321"/>
    </location>
</feature>
<organism evidence="7 8">
    <name type="scientific">Morus notabilis</name>
    <dbReference type="NCBI Taxonomy" id="981085"/>
    <lineage>
        <taxon>Eukaryota</taxon>
        <taxon>Viridiplantae</taxon>
        <taxon>Streptophyta</taxon>
        <taxon>Embryophyta</taxon>
        <taxon>Tracheophyta</taxon>
        <taxon>Spermatophyta</taxon>
        <taxon>Magnoliopsida</taxon>
        <taxon>eudicotyledons</taxon>
        <taxon>Gunneridae</taxon>
        <taxon>Pentapetalae</taxon>
        <taxon>rosids</taxon>
        <taxon>fabids</taxon>
        <taxon>Rosales</taxon>
        <taxon>Moraceae</taxon>
        <taxon>Moreae</taxon>
        <taxon>Morus</taxon>
    </lineage>
</organism>
<dbReference type="InterPro" id="IPR033640">
    <property type="entry name" value="FAR_C"/>
</dbReference>
<dbReference type="STRING" id="981085.W9S6X9"/>
<dbReference type="GO" id="GO:0080019">
    <property type="term" value="F:alcohol-forming very long-chain fatty acyl-CoA reductase activity"/>
    <property type="evidence" value="ECO:0007669"/>
    <property type="project" value="InterPro"/>
</dbReference>
<keyword evidence="2 4" id="KW-0444">Lipid biosynthesis</keyword>
<dbReference type="GO" id="GO:0010345">
    <property type="term" value="P:suberin biosynthetic process"/>
    <property type="evidence" value="ECO:0007669"/>
    <property type="project" value="TreeGrafter"/>
</dbReference>
<comment type="function">
    <text evidence="4">Catalyzes the reduction of fatty acyl-CoA to fatty alcohols.</text>
</comment>
<evidence type="ECO:0000259" key="6">
    <source>
        <dbReference type="Pfam" id="PF07993"/>
    </source>
</evidence>
<dbReference type="eggNOG" id="KOG1121">
    <property type="taxonomic scope" value="Eukaryota"/>
</dbReference>
<evidence type="ECO:0000259" key="5">
    <source>
        <dbReference type="Pfam" id="PF03015"/>
    </source>
</evidence>
<dbReference type="InterPro" id="IPR026055">
    <property type="entry name" value="FAR"/>
</dbReference>
<dbReference type="AlphaFoldDB" id="W9S6X9"/>
<evidence type="ECO:0000256" key="3">
    <source>
        <dbReference type="ARBA" id="ARBA00023098"/>
    </source>
</evidence>
<proteinExistence type="inferred from homology"/>
<keyword evidence="8" id="KW-1185">Reference proteome</keyword>
<dbReference type="InterPro" id="IPR013120">
    <property type="entry name" value="FAR_NAD-bd"/>
</dbReference>
<dbReference type="Proteomes" id="UP000030645">
    <property type="component" value="Unassembled WGS sequence"/>
</dbReference>
<dbReference type="Pfam" id="PF07993">
    <property type="entry name" value="NAD_binding_4"/>
    <property type="match status" value="1"/>
</dbReference>
<feature type="domain" description="Fatty acyl-CoA reductase C-terminal" evidence="5">
    <location>
        <begin position="401"/>
        <end position="496"/>
    </location>
</feature>
<dbReference type="CDD" id="cd09071">
    <property type="entry name" value="FAR_C"/>
    <property type="match status" value="1"/>
</dbReference>
<accession>W9S6X9</accession>
<evidence type="ECO:0000256" key="2">
    <source>
        <dbReference type="ARBA" id="ARBA00022516"/>
    </source>
</evidence>